<evidence type="ECO:0000313" key="3">
    <source>
        <dbReference type="Proteomes" id="UP000314294"/>
    </source>
</evidence>
<reference evidence="2 3" key="1">
    <citation type="submission" date="2019-03" db="EMBL/GenBank/DDBJ databases">
        <title>First draft genome of Liparis tanakae, snailfish: a comprehensive survey of snailfish specific genes.</title>
        <authorList>
            <person name="Kim W."/>
            <person name="Song I."/>
            <person name="Jeong J.-H."/>
            <person name="Kim D."/>
            <person name="Kim S."/>
            <person name="Ryu S."/>
            <person name="Song J.Y."/>
            <person name="Lee S.K."/>
        </authorList>
    </citation>
    <scope>NUCLEOTIDE SEQUENCE [LARGE SCALE GENOMIC DNA]</scope>
    <source>
        <tissue evidence="2">Muscle</tissue>
    </source>
</reference>
<accession>A0A4Z2GC83</accession>
<name>A0A4Z2GC83_9TELE</name>
<proteinExistence type="predicted"/>
<dbReference type="EMBL" id="SRLO01000607">
    <property type="protein sequence ID" value="TNN50725.1"/>
    <property type="molecule type" value="Genomic_DNA"/>
</dbReference>
<sequence length="177" mass="19096">MTTVTAVRHTRCSPNISALCPPCGFPSGEGSARNTEAPLRGPRRSSYLGTASNALDQSLGRASWQTRCGCEGRRRCGGASSLFIGGAQWPPRDHILLIRPRAKNPHLGSEPPVTLGSPENVGEPGVRAPSAVGCRLFARWWSGKAPQTSDDPEIFPCFRISSDHFLNTYRDHSQTGI</sequence>
<keyword evidence="3" id="KW-1185">Reference proteome</keyword>
<evidence type="ECO:0000256" key="1">
    <source>
        <dbReference type="SAM" id="MobiDB-lite"/>
    </source>
</evidence>
<protein>
    <submittedName>
        <fullName evidence="2">Uncharacterized protein</fullName>
    </submittedName>
</protein>
<evidence type="ECO:0000313" key="2">
    <source>
        <dbReference type="EMBL" id="TNN50725.1"/>
    </source>
</evidence>
<feature type="region of interest" description="Disordered" evidence="1">
    <location>
        <begin position="106"/>
        <end position="126"/>
    </location>
</feature>
<dbReference type="AlphaFoldDB" id="A0A4Z2GC83"/>
<gene>
    <name evidence="2" type="ORF">EYF80_039046</name>
</gene>
<comment type="caution">
    <text evidence="2">The sequence shown here is derived from an EMBL/GenBank/DDBJ whole genome shotgun (WGS) entry which is preliminary data.</text>
</comment>
<dbReference type="Proteomes" id="UP000314294">
    <property type="component" value="Unassembled WGS sequence"/>
</dbReference>
<organism evidence="2 3">
    <name type="scientific">Liparis tanakae</name>
    <name type="common">Tanaka's snailfish</name>
    <dbReference type="NCBI Taxonomy" id="230148"/>
    <lineage>
        <taxon>Eukaryota</taxon>
        <taxon>Metazoa</taxon>
        <taxon>Chordata</taxon>
        <taxon>Craniata</taxon>
        <taxon>Vertebrata</taxon>
        <taxon>Euteleostomi</taxon>
        <taxon>Actinopterygii</taxon>
        <taxon>Neopterygii</taxon>
        <taxon>Teleostei</taxon>
        <taxon>Neoteleostei</taxon>
        <taxon>Acanthomorphata</taxon>
        <taxon>Eupercaria</taxon>
        <taxon>Perciformes</taxon>
        <taxon>Cottioidei</taxon>
        <taxon>Cottales</taxon>
        <taxon>Liparidae</taxon>
        <taxon>Liparis</taxon>
    </lineage>
</organism>